<organism evidence="1 2">
    <name type="scientific">Igneacidithiobacillus copahuensis</name>
    <dbReference type="NCBI Taxonomy" id="2724909"/>
    <lineage>
        <taxon>Bacteria</taxon>
        <taxon>Pseudomonadati</taxon>
        <taxon>Pseudomonadota</taxon>
        <taxon>Acidithiobacillia</taxon>
        <taxon>Acidithiobacillales</taxon>
        <taxon>Acidithiobacillaceae</taxon>
        <taxon>Igneacidithiobacillus</taxon>
    </lineage>
</organism>
<accession>A0AAE2YS28</accession>
<gene>
    <name evidence="1" type="ORF">HFQ13_12645</name>
</gene>
<comment type="caution">
    <text evidence="1">The sequence shown here is derived from an EMBL/GenBank/DDBJ whole genome shotgun (WGS) entry which is preliminary data.</text>
</comment>
<dbReference type="RefSeq" id="WP_215870983.1">
    <property type="nucleotide sequence ID" value="NZ_JAAXYO010000180.1"/>
</dbReference>
<protein>
    <recommendedName>
        <fullName evidence="3">DnaA regulatory inactivator Hda</fullName>
    </recommendedName>
</protein>
<keyword evidence="2" id="KW-1185">Reference proteome</keyword>
<dbReference type="Proteomes" id="UP001197378">
    <property type="component" value="Unassembled WGS sequence"/>
</dbReference>
<dbReference type="InterPro" id="IPR027417">
    <property type="entry name" value="P-loop_NTPase"/>
</dbReference>
<name>A0AAE2YS28_9PROT</name>
<evidence type="ECO:0000313" key="1">
    <source>
        <dbReference type="EMBL" id="MBU2789041.1"/>
    </source>
</evidence>
<evidence type="ECO:0000313" key="2">
    <source>
        <dbReference type="Proteomes" id="UP001197378"/>
    </source>
</evidence>
<proteinExistence type="predicted"/>
<dbReference type="SUPFAM" id="SSF52540">
    <property type="entry name" value="P-loop containing nucleoside triphosphate hydrolases"/>
    <property type="match status" value="1"/>
</dbReference>
<dbReference type="Gene3D" id="3.40.50.300">
    <property type="entry name" value="P-loop containing nucleotide triphosphate hydrolases"/>
    <property type="match status" value="1"/>
</dbReference>
<sequence>MALSSVPGQQLLPLQPRQLAGMTNLPGLHEEALAAIRQLREASTALCLYGDTGVGKTHLLLWAAFADGSWAPYVDCRALPGAGDGVLDLCAAPFLCLDNIDAWAGSLAREEELFCLFNYRLDRGLPWLVSCIAPRPRWLLADWESRLTALTSYYLKRPQDQQLDALLLQISTRFGPPFAEPLRRHLLRSETRNLSTLTSLVEAFQAWLWQRQATPSVTQWRIFREQANV</sequence>
<dbReference type="AlphaFoldDB" id="A0AAE2YS28"/>
<reference evidence="1" key="1">
    <citation type="journal article" date="2021" name="ISME J.">
        <title>Genomic evolution of the class Acidithiobacillia: deep-branching Proteobacteria living in extreme acidic conditions.</title>
        <authorList>
            <person name="Moya-Beltran A."/>
            <person name="Beard S."/>
            <person name="Rojas-Villalobos C."/>
            <person name="Issotta F."/>
            <person name="Gallardo Y."/>
            <person name="Ulloa R."/>
            <person name="Giaveno A."/>
            <person name="Degli Esposti M."/>
            <person name="Johnson D.B."/>
            <person name="Quatrini R."/>
        </authorList>
    </citation>
    <scope>NUCLEOTIDE SEQUENCE</scope>
    <source>
        <strain evidence="1">VAN18-1</strain>
    </source>
</reference>
<evidence type="ECO:0008006" key="3">
    <source>
        <dbReference type="Google" id="ProtNLM"/>
    </source>
</evidence>
<dbReference type="EMBL" id="JAAXYO010000180">
    <property type="protein sequence ID" value="MBU2789041.1"/>
    <property type="molecule type" value="Genomic_DNA"/>
</dbReference>